<dbReference type="Pfam" id="PF21999">
    <property type="entry name" value="IMS_HHH_1"/>
    <property type="match status" value="1"/>
</dbReference>
<dbReference type="GO" id="GO:0005634">
    <property type="term" value="C:nucleus"/>
    <property type="evidence" value="ECO:0007669"/>
    <property type="project" value="UniProtKB-SubCell"/>
</dbReference>
<keyword evidence="9 15" id="KW-0460">Magnesium</keyword>
<evidence type="ECO:0000256" key="12">
    <source>
        <dbReference type="ARBA" id="ARBA00023242"/>
    </source>
</evidence>
<dbReference type="InterPro" id="IPR053848">
    <property type="entry name" value="IMS_HHH_1"/>
</dbReference>
<feature type="domain" description="BRCT" evidence="17">
    <location>
        <begin position="77"/>
        <end position="165"/>
    </location>
</feature>
<dbReference type="SUPFAM" id="SSF52113">
    <property type="entry name" value="BRCT domain"/>
    <property type="match status" value="1"/>
</dbReference>
<dbReference type="Proteomes" id="UP000301737">
    <property type="component" value="Unassembled WGS sequence"/>
</dbReference>
<dbReference type="GO" id="GO:0006281">
    <property type="term" value="P:DNA repair"/>
    <property type="evidence" value="ECO:0007669"/>
    <property type="project" value="UniProtKB-KW"/>
</dbReference>
<dbReference type="Gene3D" id="3.30.70.270">
    <property type="match status" value="1"/>
</dbReference>
<evidence type="ECO:0000256" key="10">
    <source>
        <dbReference type="ARBA" id="ARBA00023125"/>
    </source>
</evidence>
<evidence type="ECO:0000256" key="8">
    <source>
        <dbReference type="ARBA" id="ARBA00022763"/>
    </source>
</evidence>
<evidence type="ECO:0000256" key="7">
    <source>
        <dbReference type="ARBA" id="ARBA00022723"/>
    </source>
</evidence>
<dbReference type="Gene3D" id="6.10.250.1490">
    <property type="match status" value="1"/>
</dbReference>
<feature type="domain" description="UmuC" evidence="18">
    <location>
        <begin position="233"/>
        <end position="418"/>
    </location>
</feature>
<dbReference type="GO" id="GO:0003684">
    <property type="term" value="F:damaged DNA binding"/>
    <property type="evidence" value="ECO:0007669"/>
    <property type="project" value="InterPro"/>
</dbReference>
<evidence type="ECO:0000313" key="20">
    <source>
        <dbReference type="Proteomes" id="UP000301737"/>
    </source>
</evidence>
<name>A0A4C2E541_9SACH</name>
<dbReference type="GO" id="GO:0046872">
    <property type="term" value="F:metal ion binding"/>
    <property type="evidence" value="ECO:0007669"/>
    <property type="project" value="UniProtKB-KW"/>
</dbReference>
<dbReference type="PANTHER" id="PTHR45990:SF1">
    <property type="entry name" value="DNA REPAIR PROTEIN REV1"/>
    <property type="match status" value="1"/>
</dbReference>
<feature type="compositionally biased region" description="Acidic residues" evidence="16">
    <location>
        <begin position="1"/>
        <end position="10"/>
    </location>
</feature>
<dbReference type="OrthoDB" id="427711at2759"/>
<dbReference type="Gene3D" id="3.40.50.10190">
    <property type="entry name" value="BRCT domain"/>
    <property type="match status" value="1"/>
</dbReference>
<dbReference type="InterPro" id="IPR017961">
    <property type="entry name" value="DNA_pol_Y-fam_little_finger"/>
</dbReference>
<keyword evidence="5 19" id="KW-0808">Transferase</keyword>
<dbReference type="SMART" id="SM00292">
    <property type="entry name" value="BRCT"/>
    <property type="match status" value="1"/>
</dbReference>
<comment type="caution">
    <text evidence="19">The sequence shown here is derived from an EMBL/GenBank/DDBJ whole genome shotgun (WGS) entry which is preliminary data.</text>
</comment>
<accession>A0A4C2E541</accession>
<keyword evidence="12" id="KW-0539">Nucleus</keyword>
<dbReference type="PIRSF" id="PIRSF036573">
    <property type="entry name" value="REV1"/>
    <property type="match status" value="1"/>
</dbReference>
<keyword evidence="10" id="KW-0238">DNA-binding</keyword>
<dbReference type="Gene3D" id="1.10.150.20">
    <property type="entry name" value="5' to 3' exonuclease, C-terminal subdomain"/>
    <property type="match status" value="1"/>
</dbReference>
<dbReference type="InterPro" id="IPR043128">
    <property type="entry name" value="Rev_trsase/Diguanyl_cyclase"/>
</dbReference>
<keyword evidence="4" id="KW-0237">DNA synthesis</keyword>
<evidence type="ECO:0000256" key="6">
    <source>
        <dbReference type="ARBA" id="ARBA00022695"/>
    </source>
</evidence>
<dbReference type="InterPro" id="IPR001357">
    <property type="entry name" value="BRCT_dom"/>
</dbReference>
<dbReference type="GO" id="GO:0017125">
    <property type="term" value="F:deoxycytidyl transferase activity"/>
    <property type="evidence" value="ECO:0007669"/>
    <property type="project" value="TreeGrafter"/>
</dbReference>
<evidence type="ECO:0000256" key="1">
    <source>
        <dbReference type="ARBA" id="ARBA00004123"/>
    </source>
</evidence>
<dbReference type="SUPFAM" id="SSF56672">
    <property type="entry name" value="DNA/RNA polymerases"/>
    <property type="match status" value="1"/>
</dbReference>
<feature type="binding site" evidence="15">
    <location>
        <position position="237"/>
    </location>
    <ligand>
        <name>Mg(2+)</name>
        <dbReference type="ChEBI" id="CHEBI:18420"/>
        <label>1</label>
    </ligand>
</feature>
<evidence type="ECO:0000256" key="5">
    <source>
        <dbReference type="ARBA" id="ARBA00022679"/>
    </source>
</evidence>
<evidence type="ECO:0000256" key="15">
    <source>
        <dbReference type="PIRSR" id="PIRSR036573-2"/>
    </source>
</evidence>
<evidence type="ECO:0000259" key="18">
    <source>
        <dbReference type="PROSITE" id="PS50173"/>
    </source>
</evidence>
<keyword evidence="11" id="KW-0234">DNA repair</keyword>
<dbReference type="GO" id="GO:0042276">
    <property type="term" value="P:error-prone translesion synthesis"/>
    <property type="evidence" value="ECO:0007669"/>
    <property type="project" value="InterPro"/>
</dbReference>
<dbReference type="Gene3D" id="3.40.1170.60">
    <property type="match status" value="1"/>
</dbReference>
<keyword evidence="7 15" id="KW-0479">Metal-binding</keyword>
<gene>
    <name evidence="19" type="primary">REV1</name>
    <name evidence="19" type="ORF">ZYGM_003418</name>
</gene>
<dbReference type="CDD" id="cd17719">
    <property type="entry name" value="BRCT_Rev1"/>
    <property type="match status" value="1"/>
</dbReference>
<keyword evidence="8" id="KW-0227">DNA damage</keyword>
<dbReference type="SUPFAM" id="SSF100879">
    <property type="entry name" value="Lesion bypass DNA polymerase (Y-family), little finger domain"/>
    <property type="match status" value="1"/>
</dbReference>
<feature type="binding site" evidence="15">
    <location>
        <position position="336"/>
    </location>
    <ligand>
        <name>Mg(2+)</name>
        <dbReference type="ChEBI" id="CHEBI:18420"/>
        <label>1</label>
    </ligand>
</feature>
<dbReference type="FunFam" id="3.30.1490.100:FF:000001">
    <property type="entry name" value="DNA repair protein REV1"/>
    <property type="match status" value="1"/>
</dbReference>
<dbReference type="Pfam" id="PF11799">
    <property type="entry name" value="IMS_C"/>
    <property type="match status" value="1"/>
</dbReference>
<evidence type="ECO:0000256" key="2">
    <source>
        <dbReference type="ARBA" id="ARBA00010945"/>
    </source>
</evidence>
<evidence type="ECO:0000256" key="11">
    <source>
        <dbReference type="ARBA" id="ARBA00023204"/>
    </source>
</evidence>
<organism evidence="19 20">
    <name type="scientific">Zygosaccharomyces mellis</name>
    <dbReference type="NCBI Taxonomy" id="42258"/>
    <lineage>
        <taxon>Eukaryota</taxon>
        <taxon>Fungi</taxon>
        <taxon>Dikarya</taxon>
        <taxon>Ascomycota</taxon>
        <taxon>Saccharomycotina</taxon>
        <taxon>Saccharomycetes</taxon>
        <taxon>Saccharomycetales</taxon>
        <taxon>Saccharomycetaceae</taxon>
        <taxon>Zygosaccharomyces</taxon>
    </lineage>
</organism>
<evidence type="ECO:0000256" key="9">
    <source>
        <dbReference type="ARBA" id="ARBA00022842"/>
    </source>
</evidence>
<dbReference type="Pfam" id="PF16589">
    <property type="entry name" value="BRCT_2"/>
    <property type="match status" value="1"/>
</dbReference>
<feature type="binding site" evidence="15">
    <location>
        <position position="337"/>
    </location>
    <ligand>
        <name>Mg(2+)</name>
        <dbReference type="ChEBI" id="CHEBI:18420"/>
        <label>1</label>
    </ligand>
</feature>
<dbReference type="AlphaFoldDB" id="A0A4C2E541"/>
<feature type="region of interest" description="Disordered" evidence="16">
    <location>
        <begin position="1"/>
        <end position="20"/>
    </location>
</feature>
<dbReference type="Pfam" id="PF00817">
    <property type="entry name" value="IMS"/>
    <property type="match status" value="1"/>
</dbReference>
<dbReference type="PANTHER" id="PTHR45990">
    <property type="entry name" value="DNA REPAIR PROTEIN REV1"/>
    <property type="match status" value="1"/>
</dbReference>
<sequence>MSGYNYEEDSPLANKSNIPEKSFLESLSDDGLLEYIAGLSQEQGEDHGEQYSRGDYFHDKQKRQEKQDREFRERYGNGSELFSGISIYVNGFTKPGRLQLHEMVVANGGKFVHFLSCKGRVSHIIASNLPLKKRVELASYKICRPEWIVDSIEEGKLLPWQDYALLSDQDEIQPKLPQTAIVSCKHPDFLKQFFSKSRLHHLSNWKSDLRAEFCERFLEKPLRIPGKSEVVTVFHIDFDCFFASVSAAANGFDIHAEPIVVCHGTKNSDIASCNYEARRYGIRNGMWVGTAVRMMPRGKKLVRLGYDFEQFELMSKRFYQILHDSQFELVLPISIDEAVCVTGYLTHSECELICRGIRENVSNVTNGCTVSIGCGGSLVLARLALKRSKPDGYQIVDCDGLDDVFWSHLKIEDLPGVGHSLACKISEYSYPPIGNLLELRQMAQDSLRRCVGEKMGNKIYLAVRGKDDEESCKMIYEPRQFFQRKSLSIDINWGIRFDTIYEIDEFIDRCTQYLIDKLRELDKKTSQLTLKIMKRSKDEAIEPPKYLGMGKCDPVARSTRLGVPTDEFGVIATEIKSTFRSLCCPPRELRGIAIQFNKLEKTASNQAKLPFVDAKIYQNLPSDVKSEIGRELNKRSINIRRTAPKRINSYQEQFIQELPTQIRGEVENEIHITNKVNKTKFDEIKEQVAKRQNEKVNAKSHFLGENTILLPIKFQNQTNFKKIIQLVMNWVDGTIRSQGPHEKDLRLFEKYLQRLSDTNRLPLVLRICKLISVKLELRSEFFSHCNGFQEWEKVLLQMILPKLNKNKHTFQTVRKLDIDFDT</sequence>
<proteinExistence type="inferred from homology"/>
<keyword evidence="6" id="KW-0548">Nucleotidyltransferase</keyword>
<keyword evidence="20" id="KW-1185">Reference proteome</keyword>
<dbReference type="InterPro" id="IPR001126">
    <property type="entry name" value="UmuC"/>
</dbReference>
<evidence type="ECO:0000256" key="14">
    <source>
        <dbReference type="ARBA" id="ARBA00081902"/>
    </source>
</evidence>
<dbReference type="FunFam" id="3.40.50.10190:FF:000011">
    <property type="entry name" value="DNA repair protein REV1"/>
    <property type="match status" value="1"/>
</dbReference>
<reference evidence="19 20" key="1">
    <citation type="submission" date="2019-01" db="EMBL/GenBank/DDBJ databases">
        <title>Draft Genome Sequencing of Zygosaccharomyces mellis Ca-7.</title>
        <authorList>
            <person name="Shiwa Y."/>
            <person name="Kanesaki Y."/>
            <person name="Ishige T."/>
            <person name="Mura K."/>
            <person name="Hori T."/>
            <person name="Tamura T."/>
        </authorList>
    </citation>
    <scope>NUCLEOTIDE SEQUENCE [LARGE SCALE GENOMIC DNA]</scope>
    <source>
        <strain evidence="19 20">Ca-7</strain>
    </source>
</reference>
<dbReference type="PROSITE" id="PS50173">
    <property type="entry name" value="UMUC"/>
    <property type="match status" value="1"/>
</dbReference>
<dbReference type="InterPro" id="IPR043502">
    <property type="entry name" value="DNA/RNA_pol_sf"/>
</dbReference>
<evidence type="ECO:0000259" key="17">
    <source>
        <dbReference type="PROSITE" id="PS50172"/>
    </source>
</evidence>
<comment type="subcellular location">
    <subcellularLocation>
        <location evidence="1">Nucleus</location>
    </subcellularLocation>
</comment>
<dbReference type="InterPro" id="IPR036775">
    <property type="entry name" value="DNA_pol_Y-fam_lit_finger_sf"/>
</dbReference>
<dbReference type="InterPro" id="IPR012112">
    <property type="entry name" value="REV1"/>
</dbReference>
<dbReference type="GO" id="GO:0003887">
    <property type="term" value="F:DNA-directed DNA polymerase activity"/>
    <property type="evidence" value="ECO:0007669"/>
    <property type="project" value="InterPro"/>
</dbReference>
<feature type="compositionally biased region" description="Basic and acidic residues" evidence="16">
    <location>
        <begin position="44"/>
        <end position="64"/>
    </location>
</feature>
<evidence type="ECO:0000256" key="13">
    <source>
        <dbReference type="ARBA" id="ARBA00058985"/>
    </source>
</evidence>
<dbReference type="InterPro" id="IPR036420">
    <property type="entry name" value="BRCT_dom_sf"/>
</dbReference>
<evidence type="ECO:0000256" key="16">
    <source>
        <dbReference type="SAM" id="MobiDB-lite"/>
    </source>
</evidence>
<evidence type="ECO:0000256" key="4">
    <source>
        <dbReference type="ARBA" id="ARBA00022634"/>
    </source>
</evidence>
<feature type="region of interest" description="Disordered" evidence="16">
    <location>
        <begin position="39"/>
        <end position="64"/>
    </location>
</feature>
<dbReference type="PROSITE" id="PS50172">
    <property type="entry name" value="BRCT"/>
    <property type="match status" value="1"/>
</dbReference>
<dbReference type="EMBL" id="BIMX01000002">
    <property type="protein sequence ID" value="GCE97542.1"/>
    <property type="molecule type" value="Genomic_DNA"/>
</dbReference>
<dbReference type="Gene3D" id="3.30.1490.100">
    <property type="entry name" value="DNA polymerase, Y-family, little finger domain"/>
    <property type="match status" value="1"/>
</dbReference>
<dbReference type="GO" id="GO:0070987">
    <property type="term" value="P:error-free translesion synthesis"/>
    <property type="evidence" value="ECO:0007669"/>
    <property type="project" value="UniProtKB-ARBA"/>
</dbReference>
<evidence type="ECO:0000256" key="3">
    <source>
        <dbReference type="ARBA" id="ARBA00020399"/>
    </source>
</evidence>
<comment type="function">
    <text evidence="13">Deoxycytidyl transferase involved in DNA repair. Transfers a dCMP residue from dCTP to the 3'-end of a DNA primer in a template-dependent reaction. May assist in the first step in the bypass of abasic lesions by the insertion of a nucleotide opposite the lesion. Required for normal induction of mutations by physical and chemical agents. Involved in mitochondrial DNA mutagenesis.</text>
</comment>
<comment type="cofactor">
    <cofactor evidence="15">
        <name>Mg(2+)</name>
        <dbReference type="ChEBI" id="CHEBI:18420"/>
    </cofactor>
    <text evidence="15">Binds 2 magnesium ions.</text>
</comment>
<protein>
    <recommendedName>
        <fullName evidence="3">DNA repair protein REV1</fullName>
    </recommendedName>
    <alternativeName>
        <fullName evidence="14">Reversionless protein 1</fullName>
    </alternativeName>
</protein>
<evidence type="ECO:0000313" key="19">
    <source>
        <dbReference type="EMBL" id="GCE97542.1"/>
    </source>
</evidence>
<comment type="similarity">
    <text evidence="2">Belongs to the DNA polymerase type-Y family.</text>
</comment>